<protein>
    <submittedName>
        <fullName evidence="1">Uncharacterized protein</fullName>
    </submittedName>
</protein>
<keyword evidence="2" id="KW-1185">Reference proteome</keyword>
<dbReference type="EMBL" id="QFBC01000002">
    <property type="protein sequence ID" value="PWE57208.1"/>
    <property type="molecule type" value="Genomic_DNA"/>
</dbReference>
<name>A0A2U2DV65_9HYPH</name>
<evidence type="ECO:0000313" key="1">
    <source>
        <dbReference type="EMBL" id="PWE57208.1"/>
    </source>
</evidence>
<comment type="caution">
    <text evidence="1">The sequence shown here is derived from an EMBL/GenBank/DDBJ whole genome shotgun (WGS) entry which is preliminary data.</text>
</comment>
<dbReference type="AlphaFoldDB" id="A0A2U2DV65"/>
<sequence>MRSGSAGQAPASDLSAMTMLNAARTGGADCRMVGAKCAGQIGRERGGTATGHDIFMIFMPVAKSGEIVSGALE</sequence>
<gene>
    <name evidence="1" type="ORF">DEM27_06100</name>
</gene>
<reference evidence="1 2" key="1">
    <citation type="submission" date="2018-05" db="EMBL/GenBank/DDBJ databases">
        <title>The draft genome of strain NS-104.</title>
        <authorList>
            <person name="Hang P."/>
            <person name="Jiang J."/>
        </authorList>
    </citation>
    <scope>NUCLEOTIDE SEQUENCE [LARGE SCALE GENOMIC DNA]</scope>
    <source>
        <strain evidence="1 2">NS-104</strain>
    </source>
</reference>
<evidence type="ECO:0000313" key="2">
    <source>
        <dbReference type="Proteomes" id="UP000245252"/>
    </source>
</evidence>
<accession>A0A2U2DV65</accession>
<proteinExistence type="predicted"/>
<dbReference type="Proteomes" id="UP000245252">
    <property type="component" value="Unassembled WGS sequence"/>
</dbReference>
<organism evidence="1 2">
    <name type="scientific">Metarhizobium album</name>
    <dbReference type="NCBI Taxonomy" id="2182425"/>
    <lineage>
        <taxon>Bacteria</taxon>
        <taxon>Pseudomonadati</taxon>
        <taxon>Pseudomonadota</taxon>
        <taxon>Alphaproteobacteria</taxon>
        <taxon>Hyphomicrobiales</taxon>
        <taxon>Rhizobiaceae</taxon>
        <taxon>Metarhizobium</taxon>
    </lineage>
</organism>